<dbReference type="FunFam" id="3.40.50.2000:FF:000298">
    <property type="entry name" value="Protein CBR-BUS-8"/>
    <property type="match status" value="1"/>
</dbReference>
<dbReference type="Proteomes" id="UP000005237">
    <property type="component" value="Unassembled WGS sequence"/>
</dbReference>
<proteinExistence type="inferred from homology"/>
<dbReference type="EC" id="2.4.1.257" evidence="4"/>
<evidence type="ECO:0000313" key="8">
    <source>
        <dbReference type="Proteomes" id="UP000005237"/>
    </source>
</evidence>
<keyword evidence="8" id="KW-1185">Reference proteome</keyword>
<dbReference type="PANTHER" id="PTHR45918">
    <property type="entry name" value="ALPHA-1,3/1,6-MANNOSYLTRANSFERASE ALG2"/>
    <property type="match status" value="1"/>
</dbReference>
<comment type="subcellular location">
    <subcellularLocation>
        <location evidence="4">Endoplasmic reticulum membrane</location>
        <topology evidence="4">Single-pass membrane protein</topology>
    </subcellularLocation>
</comment>
<dbReference type="GO" id="GO:0005789">
    <property type="term" value="C:endoplasmic reticulum membrane"/>
    <property type="evidence" value="ECO:0007669"/>
    <property type="project" value="UniProtKB-SubCell"/>
</dbReference>
<dbReference type="InterPro" id="IPR001296">
    <property type="entry name" value="Glyco_trans_1"/>
</dbReference>
<evidence type="ECO:0000313" key="7">
    <source>
        <dbReference type="EnsemblMetazoa" id="CJA03229.1"/>
    </source>
</evidence>
<reference evidence="7" key="2">
    <citation type="submission" date="2022-06" db="UniProtKB">
        <authorList>
            <consortium name="EnsemblMetazoa"/>
        </authorList>
    </citation>
    <scope>IDENTIFICATION</scope>
    <source>
        <strain evidence="7">DF5081</strain>
    </source>
</reference>
<dbReference type="EnsemblMetazoa" id="CJA03229.1">
    <property type="protein sequence ID" value="CJA03229.1"/>
    <property type="gene ID" value="WBGene00122433"/>
</dbReference>
<name>A0A8R1HM93_CAEJA</name>
<evidence type="ECO:0000256" key="1">
    <source>
        <dbReference type="ARBA" id="ARBA00022676"/>
    </source>
</evidence>
<dbReference type="InterPro" id="IPR028098">
    <property type="entry name" value="Glyco_trans_4-like_N"/>
</dbReference>
<dbReference type="InterPro" id="IPR027054">
    <property type="entry name" value="ALG2"/>
</dbReference>
<dbReference type="Pfam" id="PF00534">
    <property type="entry name" value="Glycos_transf_1"/>
    <property type="match status" value="1"/>
</dbReference>
<feature type="domain" description="Glycosyltransferase subfamily 4-like N-terminal" evidence="6">
    <location>
        <begin position="13"/>
        <end position="181"/>
    </location>
</feature>
<comment type="pathway">
    <text evidence="4">Protein modification; protein glycosylation.</text>
</comment>
<dbReference type="GO" id="GO:0102704">
    <property type="term" value="F:GDP-Man:Man(2)GlcNAc(2)-PP-Dol alpha-1,6-mannosyltransferase activity"/>
    <property type="evidence" value="ECO:0007669"/>
    <property type="project" value="UniProtKB-UniRule"/>
</dbReference>
<comment type="catalytic activity">
    <reaction evidence="2 4">
        <text>a beta-D-Man-(1-&gt;4)-beta-D-GlcNAc-(1-&gt;4)-alpha-D-GlcNAc-diphospho-di-trans,poly-cis-dolichol + GDP-alpha-D-mannose = an alpha-D-Man-(1-&gt;3)-beta-D-Man-(1-&gt;4)-beta-D-GlcNAc-(1-&gt;4)-alpha-D-GlcNAc-diphospho-di-trans,poly-cis-dolichol + GDP + H(+)</text>
        <dbReference type="Rhea" id="RHEA:29515"/>
        <dbReference type="Rhea" id="RHEA-COMP:19511"/>
        <dbReference type="Rhea" id="RHEA-COMP:19513"/>
        <dbReference type="ChEBI" id="CHEBI:15378"/>
        <dbReference type="ChEBI" id="CHEBI:57527"/>
        <dbReference type="ChEBI" id="CHEBI:58189"/>
        <dbReference type="ChEBI" id="CHEBI:58472"/>
        <dbReference type="ChEBI" id="CHEBI:132510"/>
        <dbReference type="EC" id="2.4.1.132"/>
    </reaction>
    <physiologicalReaction direction="left-to-right" evidence="2 4">
        <dbReference type="Rhea" id="RHEA:29516"/>
    </physiologicalReaction>
</comment>
<dbReference type="GO" id="GO:0004378">
    <property type="term" value="F:GDP-Man:Man(1)GlcNAc(2)-PP-Dol alpha-1,3-mannosyltransferase activity"/>
    <property type="evidence" value="ECO:0007669"/>
    <property type="project" value="UniProtKB-UniRule"/>
</dbReference>
<evidence type="ECO:0000259" key="5">
    <source>
        <dbReference type="Pfam" id="PF00534"/>
    </source>
</evidence>
<dbReference type="Pfam" id="PF13439">
    <property type="entry name" value="Glyco_transf_4"/>
    <property type="match status" value="1"/>
</dbReference>
<comment type="similarity">
    <text evidence="4">Belongs to the glycosyltransferase group 1 family.</text>
</comment>
<evidence type="ECO:0000256" key="4">
    <source>
        <dbReference type="RuleBase" id="RU367136"/>
    </source>
</evidence>
<dbReference type="Gene3D" id="3.40.50.2000">
    <property type="entry name" value="Glycogen Phosphorylase B"/>
    <property type="match status" value="2"/>
</dbReference>
<sequence>MHVVIVHPEQWNGGSDRCTVALIRHFVSQGHRVTWLTTMIDEYWKNHKFDGVEIREVGLKLHPGDWWSQNVALGWHMVFSNLNPDVAIIDHSASCVPMIKWRFPECKILFYCHFPQQLVTPSRFFLYRWYAKLIGIVEEELFGHIDQIFVNSNFTATQFCKVMPNIDKSKVRVVYPPCDIDWIVSASERPVSRAQRARNNDYTFLSMNRFWPEKRLDIIVEAAAILKRQGYKLHVQLAGSVMPHIPESRIYYELLQKMTEDLDVNDIVEFIPSPTDKVKFELYQKCDTALYTPPNEHFGIVPIEALDQRRPVIVCDSGGPAETVLENVTGTKIAKPCGELLAEAMLFHMNKREWPELDTEEGYAKQRQRLEKEFSTRGFCANIDRAIAEMFGSIDITDEQTTTPAQTTIVTQPVATEVYSKPQQYNKAAHNRRAQA</sequence>
<keyword evidence="1 4" id="KW-0328">Glycosyltransferase</keyword>
<dbReference type="PANTHER" id="PTHR45918:SF2">
    <property type="entry name" value="ALPHA-1,3_1,6-MANNOSYLTRANSFERASE ALG2"/>
    <property type="match status" value="1"/>
</dbReference>
<evidence type="ECO:0000256" key="3">
    <source>
        <dbReference type="ARBA" id="ARBA00045104"/>
    </source>
</evidence>
<dbReference type="AlphaFoldDB" id="A0A8R1HM93"/>
<comment type="catalytic activity">
    <reaction evidence="3 4">
        <text>an alpha-D-Man-(1-&gt;3)-beta-D-Man-(1-&gt;4)-beta-D-GlcNAc-(1-&gt;4)-alpha-D-GlcNAc-diphospho-di-trans,poly-cis-dolichol + GDP-alpha-D-mannose = an alpha-D-Man-(1-&gt;3)-[alpha-D-Man-(1-&gt;6)]-beta-D-Man-(1-&gt;4)-beta-D-GlcNAc-(1-&gt;4)-alpha-D-GlcNAc-diphospho-di-trans,poly-cis-dolichol + GDP + H(+)</text>
        <dbReference type="Rhea" id="RHEA:29519"/>
        <dbReference type="Rhea" id="RHEA-COMP:19513"/>
        <dbReference type="Rhea" id="RHEA-COMP:19515"/>
        <dbReference type="ChEBI" id="CHEBI:15378"/>
        <dbReference type="ChEBI" id="CHEBI:57527"/>
        <dbReference type="ChEBI" id="CHEBI:58189"/>
        <dbReference type="ChEBI" id="CHEBI:132510"/>
        <dbReference type="ChEBI" id="CHEBI:132511"/>
        <dbReference type="EC" id="2.4.1.257"/>
    </reaction>
    <physiologicalReaction direction="left-to-right" evidence="3 4">
        <dbReference type="Rhea" id="RHEA:29520"/>
    </physiologicalReaction>
</comment>
<dbReference type="EC" id="2.4.1.132" evidence="4"/>
<evidence type="ECO:0000259" key="6">
    <source>
        <dbReference type="Pfam" id="PF13439"/>
    </source>
</evidence>
<evidence type="ECO:0000256" key="2">
    <source>
        <dbReference type="ARBA" id="ARBA00045103"/>
    </source>
</evidence>
<accession>A0A8R1HM93</accession>
<dbReference type="FunFam" id="3.40.50.2000:FF:000382">
    <property type="entry name" value="Protein CBR-BUS-8"/>
    <property type="match status" value="1"/>
</dbReference>
<reference evidence="8" key="1">
    <citation type="submission" date="2010-08" db="EMBL/GenBank/DDBJ databases">
        <authorList>
            <consortium name="Caenorhabditis japonica Sequencing Consortium"/>
            <person name="Wilson R.K."/>
        </authorList>
    </citation>
    <scope>NUCLEOTIDE SEQUENCE [LARGE SCALE GENOMIC DNA]</scope>
    <source>
        <strain evidence="8">DF5081</strain>
    </source>
</reference>
<feature type="domain" description="Glycosyl transferase family 1" evidence="5">
    <location>
        <begin position="194"/>
        <end position="352"/>
    </location>
</feature>
<comment type="function">
    <text evidence="4">Mannosylates Man(2)GlcNAc(2)-dolichol diphosphate and Man(1)GlcNAc(2)-dolichol diphosphate to form Man(3)GlcNAc(2)-dolichol diphosphate.</text>
</comment>
<organism evidence="7 8">
    <name type="scientific">Caenorhabditis japonica</name>
    <dbReference type="NCBI Taxonomy" id="281687"/>
    <lineage>
        <taxon>Eukaryota</taxon>
        <taxon>Metazoa</taxon>
        <taxon>Ecdysozoa</taxon>
        <taxon>Nematoda</taxon>
        <taxon>Chromadorea</taxon>
        <taxon>Rhabditida</taxon>
        <taxon>Rhabditina</taxon>
        <taxon>Rhabditomorpha</taxon>
        <taxon>Rhabditoidea</taxon>
        <taxon>Rhabditidae</taxon>
        <taxon>Peloderinae</taxon>
        <taxon>Caenorhabditis</taxon>
    </lineage>
</organism>
<dbReference type="SUPFAM" id="SSF53756">
    <property type="entry name" value="UDP-Glycosyltransferase/glycogen phosphorylase"/>
    <property type="match status" value="1"/>
</dbReference>
<protein>
    <recommendedName>
        <fullName evidence="4">Alpha-1,3/1,6-mannosyltransferase ALG2</fullName>
        <ecNumber evidence="4">2.4.1.132</ecNumber>
        <ecNumber evidence="4">2.4.1.257</ecNumber>
    </recommendedName>
    <alternativeName>
        <fullName evidence="4">GDP-Man:Man(1)GlcNAc(2)-PP-Dol alpha-1,3-mannosyltransferase</fullName>
    </alternativeName>
</protein>
<keyword evidence="4" id="KW-0808">Transferase</keyword>